<comment type="caution">
    <text evidence="5">The sequence shown here is derived from an EMBL/GenBank/DDBJ whole genome shotgun (WGS) entry which is preliminary data.</text>
</comment>
<dbReference type="PANTHER" id="PTHR31109:SF2">
    <property type="entry name" value="RIBOSOME BIOGENESIS PROTEIN SLX9 HOMOLOG"/>
    <property type="match status" value="1"/>
</dbReference>
<keyword evidence="6" id="KW-1185">Reference proteome</keyword>
<dbReference type="Proteomes" id="UP001165289">
    <property type="component" value="Unassembled WGS sequence"/>
</dbReference>
<dbReference type="PANTHER" id="PTHR31109">
    <property type="entry name" value="PROTEIN FAM207A"/>
    <property type="match status" value="1"/>
</dbReference>
<evidence type="ECO:0000313" key="5">
    <source>
        <dbReference type="EMBL" id="KAI6649466.1"/>
    </source>
</evidence>
<organism evidence="5 6">
    <name type="scientific">Oopsacas minuta</name>
    <dbReference type="NCBI Taxonomy" id="111878"/>
    <lineage>
        <taxon>Eukaryota</taxon>
        <taxon>Metazoa</taxon>
        <taxon>Porifera</taxon>
        <taxon>Hexactinellida</taxon>
        <taxon>Hexasterophora</taxon>
        <taxon>Lyssacinosida</taxon>
        <taxon>Leucopsacidae</taxon>
        <taxon>Oopsacas</taxon>
    </lineage>
</organism>
<dbReference type="GO" id="GO:0005730">
    <property type="term" value="C:nucleolus"/>
    <property type="evidence" value="ECO:0007669"/>
    <property type="project" value="UniProtKB-SubCell"/>
</dbReference>
<evidence type="ECO:0000256" key="2">
    <source>
        <dbReference type="ARBA" id="ARBA00011022"/>
    </source>
</evidence>
<dbReference type="GO" id="GO:0030688">
    <property type="term" value="C:preribosome, small subunit precursor"/>
    <property type="evidence" value="ECO:0007669"/>
    <property type="project" value="InterPro"/>
</dbReference>
<feature type="region of interest" description="Disordered" evidence="4">
    <location>
        <begin position="1"/>
        <end position="27"/>
    </location>
</feature>
<evidence type="ECO:0000256" key="3">
    <source>
        <dbReference type="ARBA" id="ARBA00023242"/>
    </source>
</evidence>
<comment type="subcellular location">
    <subcellularLocation>
        <location evidence="1">Nucleus</location>
        <location evidence="1">Nucleolus</location>
    </subcellularLocation>
</comment>
<keyword evidence="3" id="KW-0539">Nucleus</keyword>
<evidence type="ECO:0000256" key="1">
    <source>
        <dbReference type="ARBA" id="ARBA00004604"/>
    </source>
</evidence>
<protein>
    <submittedName>
        <fullName evidence="5">Ribosome biogenesis protein slx9-like</fullName>
    </submittedName>
</protein>
<accession>A0AAV7JLZ3</accession>
<dbReference type="AlphaFoldDB" id="A0AAV7JLZ3"/>
<reference evidence="5 6" key="1">
    <citation type="journal article" date="2023" name="BMC Biol.">
        <title>The compact genome of the sponge Oopsacas minuta (Hexactinellida) is lacking key metazoan core genes.</title>
        <authorList>
            <person name="Santini S."/>
            <person name="Schenkelaars Q."/>
            <person name="Jourda C."/>
            <person name="Duchesne M."/>
            <person name="Belahbib H."/>
            <person name="Rocher C."/>
            <person name="Selva M."/>
            <person name="Riesgo A."/>
            <person name="Vervoort M."/>
            <person name="Leys S.P."/>
            <person name="Kodjabachian L."/>
            <person name="Le Bivic A."/>
            <person name="Borchiellini C."/>
            <person name="Claverie J.M."/>
            <person name="Renard E."/>
        </authorList>
    </citation>
    <scope>NUCLEOTIDE SEQUENCE [LARGE SCALE GENOMIC DNA]</scope>
    <source>
        <strain evidence="5">SPO-2</strain>
    </source>
</reference>
<gene>
    <name evidence="5" type="ORF">LOD99_11831</name>
</gene>
<sequence length="164" mass="19378">MGKRVRLREKVRKSVHSSDKDNKMDVANNTTSLIHKFPINTDFVKRNKSKLLTKRDKKHIKKRVWDDRLKRAAKRTTHKKQIKKKVKSTPLFHNLDTLFQAIQEIETENTNSAPKSRSIKVLTSKRRKKMLALESERFRKVQQHPSFKADPIGTITEHLRNEMK</sequence>
<dbReference type="GO" id="GO:0030686">
    <property type="term" value="C:90S preribosome"/>
    <property type="evidence" value="ECO:0007669"/>
    <property type="project" value="InterPro"/>
</dbReference>
<evidence type="ECO:0000256" key="4">
    <source>
        <dbReference type="SAM" id="MobiDB-lite"/>
    </source>
</evidence>
<proteinExistence type="inferred from homology"/>
<name>A0AAV7JLZ3_9METZ</name>
<dbReference type="GO" id="GO:0000462">
    <property type="term" value="P:maturation of SSU-rRNA from tricistronic rRNA transcript (SSU-rRNA, 5.8S rRNA, LSU-rRNA)"/>
    <property type="evidence" value="ECO:0007669"/>
    <property type="project" value="InterPro"/>
</dbReference>
<dbReference type="InterPro" id="IPR028160">
    <property type="entry name" value="Slx9-like"/>
</dbReference>
<feature type="compositionally biased region" description="Basic residues" evidence="4">
    <location>
        <begin position="1"/>
        <end position="15"/>
    </location>
</feature>
<dbReference type="EMBL" id="JAKMXF010000321">
    <property type="protein sequence ID" value="KAI6649466.1"/>
    <property type="molecule type" value="Genomic_DNA"/>
</dbReference>
<comment type="similarity">
    <text evidence="2">Belongs to the SLX9 family.</text>
</comment>
<evidence type="ECO:0000313" key="6">
    <source>
        <dbReference type="Proteomes" id="UP001165289"/>
    </source>
</evidence>
<dbReference type="Pfam" id="PF15341">
    <property type="entry name" value="SLX9"/>
    <property type="match status" value="1"/>
</dbReference>